<dbReference type="InterPro" id="IPR033562">
    <property type="entry name" value="PLPL"/>
</dbReference>
<dbReference type="InterPro" id="IPR016035">
    <property type="entry name" value="Acyl_Trfase/lysoPLipase"/>
</dbReference>
<proteinExistence type="predicted"/>
<feature type="active site" description="Proton acceptor" evidence="2">
    <location>
        <position position="179"/>
    </location>
</feature>
<reference evidence="5" key="2">
    <citation type="journal article" date="2016" name="Sci. Rep.">
        <title>Dictyocaulus viviparus genome, variome and transcriptome elucidate lungworm biology and support future intervention.</title>
        <authorList>
            <person name="McNulty S.N."/>
            <person name="Strube C."/>
            <person name="Rosa B.A."/>
            <person name="Martin J.C."/>
            <person name="Tyagi R."/>
            <person name="Choi Y.J."/>
            <person name="Wang Q."/>
            <person name="Hallsworth Pepin K."/>
            <person name="Zhang X."/>
            <person name="Ozersky P."/>
            <person name="Wilson R.K."/>
            <person name="Sternberg P.W."/>
            <person name="Gasser R.B."/>
            <person name="Mitreva M."/>
        </authorList>
    </citation>
    <scope>NUCLEOTIDE SEQUENCE [LARGE SCALE GENOMIC DNA]</scope>
    <source>
        <strain evidence="5">HannoverDv2000</strain>
    </source>
</reference>
<dbReference type="PROSITE" id="PS51635">
    <property type="entry name" value="PNPLA"/>
    <property type="match status" value="1"/>
</dbReference>
<dbReference type="GO" id="GO:0016020">
    <property type="term" value="C:membrane"/>
    <property type="evidence" value="ECO:0007669"/>
    <property type="project" value="TreeGrafter"/>
</dbReference>
<dbReference type="STRING" id="29172.A0A0D8XME7"/>
<keyword evidence="1 2" id="KW-0443">Lipid metabolism</keyword>
<evidence type="ECO:0000313" key="5">
    <source>
        <dbReference type="Proteomes" id="UP000053766"/>
    </source>
</evidence>
<dbReference type="GO" id="GO:0004806">
    <property type="term" value="F:triacylglycerol lipase activity"/>
    <property type="evidence" value="ECO:0007669"/>
    <property type="project" value="TreeGrafter"/>
</dbReference>
<gene>
    <name evidence="4" type="ORF">DICVIV_08988</name>
</gene>
<dbReference type="EMBL" id="KN716436">
    <property type="protein sequence ID" value="KJH44979.1"/>
    <property type="molecule type" value="Genomic_DNA"/>
</dbReference>
<reference evidence="4 5" key="1">
    <citation type="submission" date="2013-11" db="EMBL/GenBank/DDBJ databases">
        <title>Draft genome of the bovine lungworm Dictyocaulus viviparus.</title>
        <authorList>
            <person name="Mitreva M."/>
        </authorList>
    </citation>
    <scope>NUCLEOTIDE SEQUENCE [LARGE SCALE GENOMIC DNA]</scope>
    <source>
        <strain evidence="4 5">HannoverDv2000</strain>
    </source>
</reference>
<dbReference type="InterPro" id="IPR002641">
    <property type="entry name" value="PNPLA_dom"/>
</dbReference>
<protein>
    <submittedName>
        <fullName evidence="4">Phospholipase, patatin family</fullName>
    </submittedName>
</protein>
<evidence type="ECO:0000313" key="4">
    <source>
        <dbReference type="EMBL" id="KJH44979.1"/>
    </source>
</evidence>
<dbReference type="GO" id="GO:0005811">
    <property type="term" value="C:lipid droplet"/>
    <property type="evidence" value="ECO:0007669"/>
    <property type="project" value="TreeGrafter"/>
</dbReference>
<dbReference type="PANTHER" id="PTHR12406">
    <property type="entry name" value="CALCIUM-INDEPENDENT PHOSPHOLIPASE A2 IPLA2 -RELATED"/>
    <property type="match status" value="1"/>
</dbReference>
<evidence type="ECO:0000259" key="3">
    <source>
        <dbReference type="PROSITE" id="PS51635"/>
    </source>
</evidence>
<feature type="short sequence motif" description="GXGXXG" evidence="2">
    <location>
        <begin position="25"/>
        <end position="30"/>
    </location>
</feature>
<name>A0A0D8XME7_DICVI</name>
<dbReference type="GO" id="GO:0019433">
    <property type="term" value="P:triglyceride catabolic process"/>
    <property type="evidence" value="ECO:0007669"/>
    <property type="project" value="TreeGrafter"/>
</dbReference>
<accession>A0A0D8XME7</accession>
<evidence type="ECO:0000256" key="2">
    <source>
        <dbReference type="PROSITE-ProRule" id="PRU01161"/>
    </source>
</evidence>
<dbReference type="AlphaFoldDB" id="A0A0D8XME7"/>
<sequence length="277" mass="30717">MLINRPKICHTPIKTIKQFCISLSGCGFLGAYHFGSVNCFLRNGQHVISRLERVSGASAGSLVASLLVLSPEKLGPALNVLFDLGEELTNLRFGALTPGYCLNDKLVKIVQDFLPQDISPAQGRLFISVTKKEERTNRLISHFSNKDDLIKCLMASCFIPLYLGYGSEPPVIDGYACIDGGYTNNLPDFDDIRTITVSPFSGNAEISPADAENFFDWKMTVCNQTMNVNLQNIVRGAQALFPPSRSTLQNYYNMGYKDTFKFLIKHDIVQRSIGTEV</sequence>
<keyword evidence="2" id="KW-0442">Lipid degradation</keyword>
<dbReference type="PANTHER" id="PTHR12406:SF38">
    <property type="entry name" value="PNPLA DOMAIN-CONTAINING PROTEIN"/>
    <property type="match status" value="1"/>
</dbReference>
<keyword evidence="2" id="KW-0378">Hydrolase</keyword>
<evidence type="ECO:0000256" key="1">
    <source>
        <dbReference type="ARBA" id="ARBA00023098"/>
    </source>
</evidence>
<dbReference type="Gene3D" id="3.40.1090.10">
    <property type="entry name" value="Cytosolic phospholipase A2 catalytic domain"/>
    <property type="match status" value="1"/>
</dbReference>
<dbReference type="OrthoDB" id="197155at2759"/>
<feature type="short sequence motif" description="DGA/G" evidence="2">
    <location>
        <begin position="179"/>
        <end position="181"/>
    </location>
</feature>
<dbReference type="Pfam" id="PF01734">
    <property type="entry name" value="Patatin"/>
    <property type="match status" value="1"/>
</dbReference>
<dbReference type="Proteomes" id="UP000053766">
    <property type="component" value="Unassembled WGS sequence"/>
</dbReference>
<dbReference type="SUPFAM" id="SSF52151">
    <property type="entry name" value="FabD/lysophospholipase-like"/>
    <property type="match status" value="1"/>
</dbReference>
<dbReference type="GO" id="GO:0055088">
    <property type="term" value="P:lipid homeostasis"/>
    <property type="evidence" value="ECO:0007669"/>
    <property type="project" value="TreeGrafter"/>
</dbReference>
<feature type="domain" description="PNPLA" evidence="3">
    <location>
        <begin position="21"/>
        <end position="192"/>
    </location>
</feature>
<feature type="short sequence motif" description="GXSXG" evidence="2">
    <location>
        <begin position="56"/>
        <end position="60"/>
    </location>
</feature>
<keyword evidence="5" id="KW-1185">Reference proteome</keyword>
<dbReference type="GO" id="GO:0005737">
    <property type="term" value="C:cytoplasm"/>
    <property type="evidence" value="ECO:0007669"/>
    <property type="project" value="TreeGrafter"/>
</dbReference>
<feature type="active site" description="Nucleophile" evidence="2">
    <location>
        <position position="58"/>
    </location>
</feature>
<organism evidence="4 5">
    <name type="scientific">Dictyocaulus viviparus</name>
    <name type="common">Bovine lungworm</name>
    <dbReference type="NCBI Taxonomy" id="29172"/>
    <lineage>
        <taxon>Eukaryota</taxon>
        <taxon>Metazoa</taxon>
        <taxon>Ecdysozoa</taxon>
        <taxon>Nematoda</taxon>
        <taxon>Chromadorea</taxon>
        <taxon>Rhabditida</taxon>
        <taxon>Rhabditina</taxon>
        <taxon>Rhabditomorpha</taxon>
        <taxon>Strongyloidea</taxon>
        <taxon>Metastrongylidae</taxon>
        <taxon>Dictyocaulus</taxon>
    </lineage>
</organism>